<dbReference type="AlphaFoldDB" id="A0AAE6BPS5"/>
<evidence type="ECO:0000313" key="2">
    <source>
        <dbReference type="EMBL" id="QCM01106.1"/>
    </source>
</evidence>
<accession>A0AAE6BPS5</accession>
<dbReference type="RefSeq" id="WP_137085659.1">
    <property type="nucleotide sequence ID" value="NZ_CP039907.1"/>
</dbReference>
<protein>
    <recommendedName>
        <fullName evidence="1">NrS-1 polymerase-like helicase domain-containing protein</fullName>
    </recommendedName>
</protein>
<dbReference type="Pfam" id="PF19263">
    <property type="entry name" value="DUF5906"/>
    <property type="match status" value="1"/>
</dbReference>
<organism evidence="2 3">
    <name type="scientific">Agrobacterium tumefaciens</name>
    <dbReference type="NCBI Taxonomy" id="358"/>
    <lineage>
        <taxon>Bacteria</taxon>
        <taxon>Pseudomonadati</taxon>
        <taxon>Pseudomonadota</taxon>
        <taxon>Alphaproteobacteria</taxon>
        <taxon>Hyphomicrobiales</taxon>
        <taxon>Rhizobiaceae</taxon>
        <taxon>Rhizobium/Agrobacterium group</taxon>
        <taxon>Agrobacterium</taxon>
        <taxon>Agrobacterium tumefaciens complex</taxon>
    </lineage>
</organism>
<dbReference type="Proteomes" id="UP000298646">
    <property type="component" value="Chromosome circular"/>
</dbReference>
<reference evidence="2 3" key="1">
    <citation type="submission" date="2019-04" db="EMBL/GenBank/DDBJ databases">
        <title>Complete genome sequence of Agrobacterium tumefaciens CFBP6624.</title>
        <authorList>
            <person name="Haryono M."/>
            <person name="Lin Y.-C."/>
            <person name="Lai E.-M."/>
            <person name="Kuo C.-H."/>
        </authorList>
    </citation>
    <scope>NUCLEOTIDE SEQUENCE [LARGE SCALE GENOMIC DNA]</scope>
    <source>
        <strain evidence="2 3">CFBP6624</strain>
    </source>
</reference>
<gene>
    <name evidence="2" type="ORF">CFBP6624_13825</name>
</gene>
<name>A0AAE6BPS5_AGRTU</name>
<dbReference type="EMBL" id="CP039907">
    <property type="protein sequence ID" value="QCM01106.1"/>
    <property type="molecule type" value="Genomic_DNA"/>
</dbReference>
<sequence length="465" mass="52039">MRNNITLPTLLVNAVAFSNPDCLGAILSEAECKIYFKGCFLIKPSNRIIDSRGVIYTPEAFNSSYGGKLFVVTPDGKTTTVPWDAATKSLLWTIPKVDGVRFLPGRPFGEITIDSLGREFVNTWVPPKIATLQINEEPDLFLRHLELLLPVRGDRVALIEYMAHAVKYPGYKIPWAPLIQSAEGVGKNVFKLIMRYAISSHYFYEPKAKQLNDSGAKFNGWMENKLFFICDEIKTDENRDMVETLKPFITETQLEIEGKGSNQRMGDTPGNWMFFSNHKNAIPIHKNGRRFAVFYSAIQSEADLNARSMDKAYFDTLYNWLGGDQNGNHKIGLMIVADWLLNYPIERGGVPTRAPVTSSREDALIESRGWLEVLIMDAVESQLNGFRGGYINTAAIGRIVAAERKSVQPATMGGALRNLGYVRIGQAGRGWHQDDPSNPNRRGWIWHTSTNASLTGYASAQSYAQ</sequence>
<evidence type="ECO:0000313" key="3">
    <source>
        <dbReference type="Proteomes" id="UP000298646"/>
    </source>
</evidence>
<dbReference type="InterPro" id="IPR045455">
    <property type="entry name" value="NrS-1_pol-like_helicase"/>
</dbReference>
<proteinExistence type="predicted"/>
<evidence type="ECO:0000259" key="1">
    <source>
        <dbReference type="Pfam" id="PF19263"/>
    </source>
</evidence>
<feature type="domain" description="NrS-1 polymerase-like helicase" evidence="1">
    <location>
        <begin position="180"/>
        <end position="290"/>
    </location>
</feature>